<dbReference type="Proteomes" id="UP000663841">
    <property type="component" value="Unassembled WGS sequence"/>
</dbReference>
<dbReference type="GO" id="GO:0005524">
    <property type="term" value="F:ATP binding"/>
    <property type="evidence" value="ECO:0007669"/>
    <property type="project" value="InterPro"/>
</dbReference>
<dbReference type="InterPro" id="IPR000719">
    <property type="entry name" value="Prot_kinase_dom"/>
</dbReference>
<feature type="domain" description="Protein kinase" evidence="2">
    <location>
        <begin position="494"/>
        <end position="759"/>
    </location>
</feature>
<dbReference type="AlphaFoldDB" id="A0A8H3GDD3"/>
<dbReference type="Gene3D" id="1.10.510.10">
    <property type="entry name" value="Transferase(Phosphotransferase) domain 1"/>
    <property type="match status" value="1"/>
</dbReference>
<evidence type="ECO:0000256" key="1">
    <source>
        <dbReference type="SAM" id="MobiDB-lite"/>
    </source>
</evidence>
<dbReference type="EMBL" id="CAJMWW010000103">
    <property type="protein sequence ID" value="CAE6444254.1"/>
    <property type="molecule type" value="Genomic_DNA"/>
</dbReference>
<protein>
    <recommendedName>
        <fullName evidence="2">Protein kinase domain-containing protein</fullName>
    </recommendedName>
</protein>
<dbReference type="PANTHER" id="PTHR44329">
    <property type="entry name" value="SERINE/THREONINE-PROTEIN KINASE TNNI3K-RELATED"/>
    <property type="match status" value="1"/>
</dbReference>
<reference evidence="3" key="1">
    <citation type="submission" date="2021-01" db="EMBL/GenBank/DDBJ databases">
        <authorList>
            <person name="Kaushik A."/>
        </authorList>
    </citation>
    <scope>NUCLEOTIDE SEQUENCE</scope>
    <source>
        <strain evidence="3">AG3-T5</strain>
    </source>
</reference>
<feature type="region of interest" description="Disordered" evidence="1">
    <location>
        <begin position="285"/>
        <end position="361"/>
    </location>
</feature>
<accession>A0A8H3GDD3</accession>
<dbReference type="SUPFAM" id="SSF56112">
    <property type="entry name" value="Protein kinase-like (PK-like)"/>
    <property type="match status" value="1"/>
</dbReference>
<organism evidence="3 4">
    <name type="scientific">Rhizoctonia solani</name>
    <dbReference type="NCBI Taxonomy" id="456999"/>
    <lineage>
        <taxon>Eukaryota</taxon>
        <taxon>Fungi</taxon>
        <taxon>Dikarya</taxon>
        <taxon>Basidiomycota</taxon>
        <taxon>Agaricomycotina</taxon>
        <taxon>Agaricomycetes</taxon>
        <taxon>Cantharellales</taxon>
        <taxon>Ceratobasidiaceae</taxon>
        <taxon>Rhizoctonia</taxon>
    </lineage>
</organism>
<dbReference type="PROSITE" id="PS00108">
    <property type="entry name" value="PROTEIN_KINASE_ST"/>
    <property type="match status" value="1"/>
</dbReference>
<dbReference type="PANTHER" id="PTHR44329:SF214">
    <property type="entry name" value="PROTEIN KINASE DOMAIN-CONTAINING PROTEIN"/>
    <property type="match status" value="1"/>
</dbReference>
<dbReference type="Pfam" id="PF00069">
    <property type="entry name" value="Pkinase"/>
    <property type="match status" value="1"/>
</dbReference>
<name>A0A8H3GDD3_9AGAM</name>
<comment type="caution">
    <text evidence="3">The sequence shown here is derived from an EMBL/GenBank/DDBJ whole genome shotgun (WGS) entry which is preliminary data.</text>
</comment>
<dbReference type="GO" id="GO:0004674">
    <property type="term" value="F:protein serine/threonine kinase activity"/>
    <property type="evidence" value="ECO:0007669"/>
    <property type="project" value="TreeGrafter"/>
</dbReference>
<dbReference type="InterPro" id="IPR008271">
    <property type="entry name" value="Ser/Thr_kinase_AS"/>
</dbReference>
<proteinExistence type="predicted"/>
<dbReference type="InterPro" id="IPR011009">
    <property type="entry name" value="Kinase-like_dom_sf"/>
</dbReference>
<sequence length="759" mass="83472">MRSPASFEAKRNLKGIPMPQELRPSGPMNLRNGDGSSNMGGAYGGVMVPPRTLNESGISKRLGMAILMDIVYGTDLPFVVTNADERQGQYCANTPGYQDVRFLAAPEPWVPNIPGISGGPSTQHVGMREPLNDAYPPSYYPSPAPPRNLHVATNVPRINTSSSVDMWPQSGLGIGLVQSPNSYLPTYDGVPSITRHKIVHITFGANHAQFDLTRYSDAGSIRRDIISRFLPTVTSFCDFDIFRTYPPGPAEALNDTELMLDIEHFGDNRGTLRFLVQAADEHSDSHLPTYARGPSLYHSHSTGFPSPSPIPSPRNSTVGSDAWHGFDTPTSGARGYTHSPSQSLESHSTYSPSRRVSMPIPMPAPAPTRQLTEPQTAGFPTNRYSTLPAITPAIEGPSAETFARHSAFINHSELSRSHTMVSGHPRNTSDYYGRENTWGRVADGHDGQYQPRASRADVRPHSVVISGTMATEEVLSHLYERGCRNVATELDESRISRDPVARGGGGDVYSGQLYTGKRVALKCVRLAIGNEDCSKLKKTAHELYVWSKCNHPNVLELIGVTHHRDQVAMVSPWMDNGDLRAFLRLYPAADRHDLCVQMADGVAYLHTQNIVHGDIKGANVLISQDGEAKITDFGTSALKEYTLEFATTRSKPGLSIRWAAPEILDEQSENSYEADVYALGMTMLEAMTGAVPYAHISRESVVMRHIIGGILPVRPEAHIPRGADYGDLFWSLLNQCWLYDHQSRPTAVEIQHQIRNIFI</sequence>
<feature type="region of interest" description="Disordered" evidence="1">
    <location>
        <begin position="1"/>
        <end position="26"/>
    </location>
</feature>
<gene>
    <name evidence="3" type="ORF">RDB_LOCUS106875</name>
</gene>
<dbReference type="SMART" id="SM00220">
    <property type="entry name" value="S_TKc"/>
    <property type="match status" value="1"/>
</dbReference>
<dbReference type="PROSITE" id="PS50011">
    <property type="entry name" value="PROTEIN_KINASE_DOM"/>
    <property type="match status" value="1"/>
</dbReference>
<feature type="compositionally biased region" description="Polar residues" evidence="1">
    <location>
        <begin position="338"/>
        <end position="354"/>
    </location>
</feature>
<evidence type="ECO:0000313" key="4">
    <source>
        <dbReference type="Proteomes" id="UP000663841"/>
    </source>
</evidence>
<dbReference type="InterPro" id="IPR051681">
    <property type="entry name" value="Ser/Thr_Kinases-Pseudokinases"/>
</dbReference>
<evidence type="ECO:0000259" key="2">
    <source>
        <dbReference type="PROSITE" id="PS50011"/>
    </source>
</evidence>
<evidence type="ECO:0000313" key="3">
    <source>
        <dbReference type="EMBL" id="CAE6444254.1"/>
    </source>
</evidence>